<keyword evidence="2" id="KW-1185">Reference proteome</keyword>
<sequence length="154" mass="16835">MTATDYDSFANAYSAENEPNLFNAYYERPEMLRLAGDVSGRRILDAGCGSGPLSAALRADFTLPYVWWHACGYRRTPRHRPAEHPVVAAMPCVLGQRSPANRSSSGVGAAVMSRTRTKVSTPISSVNRSWPSCRKKMFSAWLACAASDSNFCPP</sequence>
<dbReference type="EMBL" id="LT607411">
    <property type="protein sequence ID" value="SCE97037.1"/>
    <property type="molecule type" value="Genomic_DNA"/>
</dbReference>
<reference evidence="2" key="1">
    <citation type="submission" date="2016-06" db="EMBL/GenBank/DDBJ databases">
        <authorList>
            <person name="Varghese N."/>
            <person name="Submissions Spin"/>
        </authorList>
    </citation>
    <scope>NUCLEOTIDE SEQUENCE [LARGE SCALE GENOMIC DNA]</scope>
    <source>
        <strain evidence="2">DSM 43909</strain>
    </source>
</reference>
<dbReference type="Gene3D" id="3.40.50.150">
    <property type="entry name" value="Vaccinia Virus protein VP39"/>
    <property type="match status" value="1"/>
</dbReference>
<evidence type="ECO:0008006" key="3">
    <source>
        <dbReference type="Google" id="ProtNLM"/>
    </source>
</evidence>
<organism evidence="1 2">
    <name type="scientific">Micromonospora viridifaciens</name>
    <dbReference type="NCBI Taxonomy" id="1881"/>
    <lineage>
        <taxon>Bacteria</taxon>
        <taxon>Bacillati</taxon>
        <taxon>Actinomycetota</taxon>
        <taxon>Actinomycetes</taxon>
        <taxon>Micromonosporales</taxon>
        <taxon>Micromonosporaceae</taxon>
        <taxon>Micromonospora</taxon>
    </lineage>
</organism>
<dbReference type="AlphaFoldDB" id="A0A1C4WLC9"/>
<gene>
    <name evidence="1" type="ORF">GA0074695_2557</name>
</gene>
<proteinExistence type="predicted"/>
<dbReference type="SUPFAM" id="SSF53335">
    <property type="entry name" value="S-adenosyl-L-methionine-dependent methyltransferases"/>
    <property type="match status" value="1"/>
</dbReference>
<evidence type="ECO:0000313" key="2">
    <source>
        <dbReference type="Proteomes" id="UP000198242"/>
    </source>
</evidence>
<dbReference type="InterPro" id="IPR029063">
    <property type="entry name" value="SAM-dependent_MTases_sf"/>
</dbReference>
<dbReference type="Proteomes" id="UP000198242">
    <property type="component" value="Chromosome I"/>
</dbReference>
<name>A0A1C4WLC9_MICVI</name>
<protein>
    <recommendedName>
        <fullName evidence="3">Methyltransferase domain-containing protein</fullName>
    </recommendedName>
</protein>
<accession>A0A1C4WLC9</accession>
<evidence type="ECO:0000313" key="1">
    <source>
        <dbReference type="EMBL" id="SCE97037.1"/>
    </source>
</evidence>